<feature type="compositionally biased region" description="Basic and acidic residues" evidence="10">
    <location>
        <begin position="100"/>
        <end position="117"/>
    </location>
</feature>
<reference evidence="12" key="1">
    <citation type="submission" date="2025-08" db="UniProtKB">
        <authorList>
            <consortium name="Ensembl"/>
        </authorList>
    </citation>
    <scope>IDENTIFICATION</scope>
</reference>
<keyword evidence="13" id="KW-1185">Reference proteome</keyword>
<evidence type="ECO:0008006" key="14">
    <source>
        <dbReference type="Google" id="ProtNLM"/>
    </source>
</evidence>
<dbReference type="PANTHER" id="PTHR28621:SF1">
    <property type="entry name" value="SELENOPROTEIN S"/>
    <property type="match status" value="1"/>
</dbReference>
<keyword evidence="7" id="KW-0712">Selenocysteine</keyword>
<dbReference type="GO" id="GO:0030968">
    <property type="term" value="P:endoplasmic reticulum unfolded protein response"/>
    <property type="evidence" value="ECO:0007669"/>
    <property type="project" value="TreeGrafter"/>
</dbReference>
<dbReference type="OMA" id="KIAMWEN"/>
<feature type="compositionally biased region" description="Low complexity" evidence="10">
    <location>
        <begin position="171"/>
        <end position="184"/>
    </location>
</feature>
<feature type="region of interest" description="Disordered" evidence="10">
    <location>
        <begin position="100"/>
        <end position="184"/>
    </location>
</feature>
<comment type="subcellular location">
    <subcellularLocation>
        <location evidence="2">Cytoplasm</location>
    </subcellularLocation>
    <subcellularLocation>
        <location evidence="1">Endoplasmic reticulum membrane</location>
        <topology evidence="1">Single-pass membrane protein</topology>
    </subcellularLocation>
</comment>
<dbReference type="Proteomes" id="UP000261620">
    <property type="component" value="Unplaced"/>
</dbReference>
<keyword evidence="4" id="KW-0963">Cytoplasm</keyword>
<dbReference type="Gene3D" id="6.10.250.2950">
    <property type="match status" value="1"/>
</dbReference>
<dbReference type="Ensembl" id="ENSMMOT00000020643.1">
    <property type="protein sequence ID" value="ENSMMOP00000020309.1"/>
    <property type="gene ID" value="ENSMMOG00000015428.1"/>
</dbReference>
<protein>
    <recommendedName>
        <fullName evidence="14">Selenoprotein S</fullName>
    </recommendedName>
</protein>
<comment type="similarity">
    <text evidence="3">Belongs to the selenoprotein S family.</text>
</comment>
<dbReference type="GO" id="GO:0030970">
    <property type="term" value="P:retrograde protein transport, ER to cytosol"/>
    <property type="evidence" value="ECO:0007669"/>
    <property type="project" value="TreeGrafter"/>
</dbReference>
<evidence type="ECO:0000313" key="13">
    <source>
        <dbReference type="Proteomes" id="UP000261620"/>
    </source>
</evidence>
<feature type="compositionally biased region" description="Low complexity" evidence="10">
    <location>
        <begin position="136"/>
        <end position="145"/>
    </location>
</feature>
<feature type="transmembrane region" description="Helical" evidence="11">
    <location>
        <begin position="34"/>
        <end position="57"/>
    </location>
</feature>
<dbReference type="AlphaFoldDB" id="A0A3Q3X4V2"/>
<evidence type="ECO:0000256" key="9">
    <source>
        <dbReference type="ARBA" id="ARBA00023136"/>
    </source>
</evidence>
<evidence type="ECO:0000313" key="12">
    <source>
        <dbReference type="Ensembl" id="ENSMMOP00000020309.1"/>
    </source>
</evidence>
<evidence type="ECO:0000256" key="4">
    <source>
        <dbReference type="ARBA" id="ARBA00022490"/>
    </source>
</evidence>
<dbReference type="InterPro" id="IPR009703">
    <property type="entry name" value="Selenoprotein_S"/>
</dbReference>
<proteinExistence type="inferred from homology"/>
<evidence type="ECO:0000256" key="8">
    <source>
        <dbReference type="ARBA" id="ARBA00022989"/>
    </source>
</evidence>
<organism evidence="12 13">
    <name type="scientific">Mola mola</name>
    <name type="common">Ocean sunfish</name>
    <name type="synonym">Tetraodon mola</name>
    <dbReference type="NCBI Taxonomy" id="94237"/>
    <lineage>
        <taxon>Eukaryota</taxon>
        <taxon>Metazoa</taxon>
        <taxon>Chordata</taxon>
        <taxon>Craniata</taxon>
        <taxon>Vertebrata</taxon>
        <taxon>Euteleostomi</taxon>
        <taxon>Actinopterygii</taxon>
        <taxon>Neopterygii</taxon>
        <taxon>Teleostei</taxon>
        <taxon>Neoteleostei</taxon>
        <taxon>Acanthomorphata</taxon>
        <taxon>Eupercaria</taxon>
        <taxon>Tetraodontiformes</taxon>
        <taxon>Molidae</taxon>
        <taxon>Mola</taxon>
    </lineage>
</organism>
<sequence>MEDVEITDVNEDDLLYEGNEAPLQNQDLNSLSQIAGAFLSQYGWYLLVVIFLVYLIIQHLNKSSSQRDRNAVLVARNQEAMEASRRKMQEELNAKAAIFREKQKEQEEEKRRQKIEIWDSMQQGKSYKGTAKLSQTTEEASSSSAVLKPKDKKPLRNADYNPLTGQGGGSCSWRPSRRGPSSGG</sequence>
<evidence type="ECO:0000256" key="5">
    <source>
        <dbReference type="ARBA" id="ARBA00022692"/>
    </source>
</evidence>
<dbReference type="PANTHER" id="PTHR28621">
    <property type="entry name" value="SELENOPROTEIN S"/>
    <property type="match status" value="1"/>
</dbReference>
<name>A0A3Q3X4V2_MOLML</name>
<dbReference type="STRING" id="94237.ENSMMOP00000020309"/>
<keyword evidence="9 11" id="KW-0472">Membrane</keyword>
<keyword evidence="5 11" id="KW-0812">Transmembrane</keyword>
<keyword evidence="6" id="KW-0256">Endoplasmic reticulum</keyword>
<evidence type="ECO:0000256" key="11">
    <source>
        <dbReference type="SAM" id="Phobius"/>
    </source>
</evidence>
<evidence type="ECO:0000256" key="3">
    <source>
        <dbReference type="ARBA" id="ARBA00011034"/>
    </source>
</evidence>
<evidence type="ECO:0000256" key="6">
    <source>
        <dbReference type="ARBA" id="ARBA00022824"/>
    </source>
</evidence>
<evidence type="ECO:0000256" key="10">
    <source>
        <dbReference type="SAM" id="MobiDB-lite"/>
    </source>
</evidence>
<evidence type="ECO:0000256" key="2">
    <source>
        <dbReference type="ARBA" id="ARBA00004496"/>
    </source>
</evidence>
<dbReference type="Pfam" id="PF06936">
    <property type="entry name" value="Selenoprotein_S"/>
    <property type="match status" value="1"/>
</dbReference>
<keyword evidence="8 11" id="KW-1133">Transmembrane helix</keyword>
<evidence type="ECO:0000256" key="1">
    <source>
        <dbReference type="ARBA" id="ARBA00004389"/>
    </source>
</evidence>
<dbReference type="GO" id="GO:0036513">
    <property type="term" value="C:Derlin-1 retrotranslocation complex"/>
    <property type="evidence" value="ECO:0007669"/>
    <property type="project" value="TreeGrafter"/>
</dbReference>
<accession>A0A3Q3X4V2</accession>
<reference evidence="12" key="2">
    <citation type="submission" date="2025-09" db="UniProtKB">
        <authorList>
            <consortium name="Ensembl"/>
        </authorList>
    </citation>
    <scope>IDENTIFICATION</scope>
</reference>
<evidence type="ECO:0000256" key="7">
    <source>
        <dbReference type="ARBA" id="ARBA00022933"/>
    </source>
</evidence>
<dbReference type="GO" id="GO:0036502">
    <property type="term" value="C:Derlin-1-VIMP complex"/>
    <property type="evidence" value="ECO:0007669"/>
    <property type="project" value="TreeGrafter"/>
</dbReference>